<evidence type="ECO:0000313" key="3">
    <source>
        <dbReference type="Proteomes" id="UP000636458"/>
    </source>
</evidence>
<accession>A0A934SUH8</accession>
<evidence type="ECO:0000256" key="1">
    <source>
        <dbReference type="SAM" id="MobiDB-lite"/>
    </source>
</evidence>
<proteinExistence type="predicted"/>
<protein>
    <submittedName>
        <fullName evidence="2">Uncharacterized protein</fullName>
    </submittedName>
</protein>
<feature type="region of interest" description="Disordered" evidence="1">
    <location>
        <begin position="1"/>
        <end position="57"/>
    </location>
</feature>
<evidence type="ECO:0000313" key="2">
    <source>
        <dbReference type="EMBL" id="MBK4348284.1"/>
    </source>
</evidence>
<name>A0A934SUH8_9MICO</name>
<dbReference type="EMBL" id="JAEPES010000004">
    <property type="protein sequence ID" value="MBK4348284.1"/>
    <property type="molecule type" value="Genomic_DNA"/>
</dbReference>
<feature type="compositionally biased region" description="Basic and acidic residues" evidence="1">
    <location>
        <begin position="1"/>
        <end position="19"/>
    </location>
</feature>
<dbReference type="Proteomes" id="UP000636458">
    <property type="component" value="Unassembled WGS sequence"/>
</dbReference>
<sequence length="57" mass="5953">MRDKYHEITAVSEEGHAEAKSVATAGDPAAQHSDVPPTTASDVPFDEAAEAHEHGAL</sequence>
<dbReference type="RefSeq" id="WP_200556505.1">
    <property type="nucleotide sequence ID" value="NZ_JAEPES010000004.1"/>
</dbReference>
<organism evidence="2 3">
    <name type="scientific">Lacisediminihabitans changchengi</name>
    <dbReference type="NCBI Taxonomy" id="2787634"/>
    <lineage>
        <taxon>Bacteria</taxon>
        <taxon>Bacillati</taxon>
        <taxon>Actinomycetota</taxon>
        <taxon>Actinomycetes</taxon>
        <taxon>Micrococcales</taxon>
        <taxon>Microbacteriaceae</taxon>
        <taxon>Lacisediminihabitans</taxon>
    </lineage>
</organism>
<comment type="caution">
    <text evidence="2">The sequence shown here is derived from an EMBL/GenBank/DDBJ whole genome shotgun (WGS) entry which is preliminary data.</text>
</comment>
<gene>
    <name evidence="2" type="ORF">IV501_11625</name>
</gene>
<dbReference type="AlphaFoldDB" id="A0A934SUH8"/>
<reference evidence="2" key="1">
    <citation type="submission" date="2021-01" db="EMBL/GenBank/DDBJ databases">
        <title>Lacisediminihabitans sp. nov. strain G11-30, isolated from Antarctic Soil.</title>
        <authorList>
            <person name="Li J."/>
        </authorList>
    </citation>
    <scope>NUCLEOTIDE SEQUENCE</scope>
    <source>
        <strain evidence="2">G11-30</strain>
    </source>
</reference>
<keyword evidence="3" id="KW-1185">Reference proteome</keyword>